<organism evidence="2 3">
    <name type="scientific">Takifugu flavidus</name>
    <name type="common">sansaifugu</name>
    <dbReference type="NCBI Taxonomy" id="433684"/>
    <lineage>
        <taxon>Eukaryota</taxon>
        <taxon>Metazoa</taxon>
        <taxon>Chordata</taxon>
        <taxon>Craniata</taxon>
        <taxon>Vertebrata</taxon>
        <taxon>Euteleostomi</taxon>
        <taxon>Actinopterygii</taxon>
        <taxon>Neopterygii</taxon>
        <taxon>Teleostei</taxon>
        <taxon>Neoteleostei</taxon>
        <taxon>Acanthomorphata</taxon>
        <taxon>Eupercaria</taxon>
        <taxon>Tetraodontiformes</taxon>
        <taxon>Tetradontoidea</taxon>
        <taxon>Tetraodontidae</taxon>
        <taxon>Takifugu</taxon>
    </lineage>
</organism>
<gene>
    <name evidence="2" type="ORF">D4764_14G0003170</name>
</gene>
<feature type="compositionally biased region" description="Basic and acidic residues" evidence="1">
    <location>
        <begin position="79"/>
        <end position="90"/>
    </location>
</feature>
<accession>A0A5C6P5E9</accession>
<dbReference type="EMBL" id="RHFK02000006">
    <property type="protein sequence ID" value="TWW74316.1"/>
    <property type="molecule type" value="Genomic_DNA"/>
</dbReference>
<proteinExistence type="predicted"/>
<keyword evidence="3" id="KW-1185">Reference proteome</keyword>
<name>A0A5C6P5E9_9TELE</name>
<comment type="caution">
    <text evidence="2">The sequence shown here is derived from an EMBL/GenBank/DDBJ whole genome shotgun (WGS) entry which is preliminary data.</text>
</comment>
<feature type="region of interest" description="Disordered" evidence="1">
    <location>
        <begin position="76"/>
        <end position="95"/>
    </location>
</feature>
<evidence type="ECO:0000313" key="2">
    <source>
        <dbReference type="EMBL" id="TWW74316.1"/>
    </source>
</evidence>
<reference evidence="2 3" key="1">
    <citation type="submission" date="2019-04" db="EMBL/GenBank/DDBJ databases">
        <title>Chromosome genome assembly for Takifugu flavidus.</title>
        <authorList>
            <person name="Xiao S."/>
        </authorList>
    </citation>
    <scope>NUCLEOTIDE SEQUENCE [LARGE SCALE GENOMIC DNA]</scope>
    <source>
        <strain evidence="2">HTHZ2018</strain>
        <tissue evidence="2">Muscle</tissue>
    </source>
</reference>
<dbReference type="Proteomes" id="UP000324091">
    <property type="component" value="Chromosome 14"/>
</dbReference>
<evidence type="ECO:0000313" key="3">
    <source>
        <dbReference type="Proteomes" id="UP000324091"/>
    </source>
</evidence>
<evidence type="ECO:0000256" key="1">
    <source>
        <dbReference type="SAM" id="MobiDB-lite"/>
    </source>
</evidence>
<dbReference type="AlphaFoldDB" id="A0A5C6P5E9"/>
<protein>
    <submittedName>
        <fullName evidence="2">Uncharacterized protein</fullName>
    </submittedName>
</protein>
<sequence>MAAAHRQQEGREDVQSLGLNFNSVLMKAGGGFMEGWWTSVHTSSRPTIDPLSDFRVRNLLQEHLFLMGYRTQPAYVNKPGEKARGAKEGIDAGSARISKTRISKTRISKTRENENEISNEGNQLTPKAAMQPARIVSEVYL</sequence>